<protein>
    <submittedName>
        <fullName evidence="2">Uncharacterized protein</fullName>
    </submittedName>
</protein>
<accession>A0ABU6UXJ0</accession>
<proteinExistence type="predicted"/>
<reference evidence="2 3" key="1">
    <citation type="journal article" date="2023" name="Plants (Basel)">
        <title>Bridging the Gap: Combining Genomics and Transcriptomics Approaches to Understand Stylosanthes scabra, an Orphan Legume from the Brazilian Caatinga.</title>
        <authorList>
            <person name="Ferreira-Neto J.R.C."/>
            <person name="da Silva M.D."/>
            <person name="Binneck E."/>
            <person name="de Melo N.F."/>
            <person name="da Silva R.H."/>
            <person name="de Melo A.L.T.M."/>
            <person name="Pandolfi V."/>
            <person name="Bustamante F.O."/>
            <person name="Brasileiro-Vidal A.C."/>
            <person name="Benko-Iseppon A.M."/>
        </authorList>
    </citation>
    <scope>NUCLEOTIDE SEQUENCE [LARGE SCALE GENOMIC DNA]</scope>
    <source>
        <tissue evidence="2">Leaves</tissue>
    </source>
</reference>
<dbReference type="Proteomes" id="UP001341840">
    <property type="component" value="Unassembled WGS sequence"/>
</dbReference>
<sequence>MSGFLDSLEDALCFPRICLLFCAYAWALGQVSMMRGNQGATPKRGQSCLGVDRSLSSTHMRPVPRICVEFFLRFASKLLFLLCKLPFFIFPALSPTPRRPRPHLRDKPPTRRHGPTALKDSKGTQSQRLGVQLNA</sequence>
<feature type="region of interest" description="Disordered" evidence="1">
    <location>
        <begin position="91"/>
        <end position="135"/>
    </location>
</feature>
<name>A0ABU6UXJ0_9FABA</name>
<organism evidence="2 3">
    <name type="scientific">Stylosanthes scabra</name>
    <dbReference type="NCBI Taxonomy" id="79078"/>
    <lineage>
        <taxon>Eukaryota</taxon>
        <taxon>Viridiplantae</taxon>
        <taxon>Streptophyta</taxon>
        <taxon>Embryophyta</taxon>
        <taxon>Tracheophyta</taxon>
        <taxon>Spermatophyta</taxon>
        <taxon>Magnoliopsida</taxon>
        <taxon>eudicotyledons</taxon>
        <taxon>Gunneridae</taxon>
        <taxon>Pentapetalae</taxon>
        <taxon>rosids</taxon>
        <taxon>fabids</taxon>
        <taxon>Fabales</taxon>
        <taxon>Fabaceae</taxon>
        <taxon>Papilionoideae</taxon>
        <taxon>50 kb inversion clade</taxon>
        <taxon>dalbergioids sensu lato</taxon>
        <taxon>Dalbergieae</taxon>
        <taxon>Pterocarpus clade</taxon>
        <taxon>Stylosanthes</taxon>
    </lineage>
</organism>
<evidence type="ECO:0000313" key="2">
    <source>
        <dbReference type="EMBL" id="MED6164786.1"/>
    </source>
</evidence>
<comment type="caution">
    <text evidence="2">The sequence shown here is derived from an EMBL/GenBank/DDBJ whole genome shotgun (WGS) entry which is preliminary data.</text>
</comment>
<evidence type="ECO:0000313" key="3">
    <source>
        <dbReference type="Proteomes" id="UP001341840"/>
    </source>
</evidence>
<evidence type="ECO:0000256" key="1">
    <source>
        <dbReference type="SAM" id="MobiDB-lite"/>
    </source>
</evidence>
<feature type="compositionally biased region" description="Polar residues" evidence="1">
    <location>
        <begin position="123"/>
        <end position="135"/>
    </location>
</feature>
<dbReference type="EMBL" id="JASCZI010122829">
    <property type="protein sequence ID" value="MED6164786.1"/>
    <property type="molecule type" value="Genomic_DNA"/>
</dbReference>
<keyword evidence="3" id="KW-1185">Reference proteome</keyword>
<gene>
    <name evidence="2" type="ORF">PIB30_093515</name>
</gene>